<dbReference type="EMBL" id="BPVZ01000012">
    <property type="protein sequence ID" value="GKU97811.1"/>
    <property type="molecule type" value="Genomic_DNA"/>
</dbReference>
<protein>
    <submittedName>
        <fullName evidence="1">Uncharacterized protein</fullName>
    </submittedName>
</protein>
<name>A0AAV5IE23_9ROSI</name>
<sequence length="44" mass="5254">MRELTENLFSFSVFFQIWAMRRPSMTTNDCPNHCDNPHLLLENP</sequence>
<keyword evidence="2" id="KW-1185">Reference proteome</keyword>
<accession>A0AAV5IE23</accession>
<reference evidence="1 2" key="1">
    <citation type="journal article" date="2021" name="Commun. Biol.">
        <title>The genome of Shorea leprosula (Dipterocarpaceae) highlights the ecological relevance of drought in aseasonal tropical rainforests.</title>
        <authorList>
            <person name="Ng K.K.S."/>
            <person name="Kobayashi M.J."/>
            <person name="Fawcett J.A."/>
            <person name="Hatakeyama M."/>
            <person name="Paape T."/>
            <person name="Ng C.H."/>
            <person name="Ang C.C."/>
            <person name="Tnah L.H."/>
            <person name="Lee C.T."/>
            <person name="Nishiyama T."/>
            <person name="Sese J."/>
            <person name="O'Brien M.J."/>
            <person name="Copetti D."/>
            <person name="Mohd Noor M.I."/>
            <person name="Ong R.C."/>
            <person name="Putra M."/>
            <person name="Sireger I.Z."/>
            <person name="Indrioko S."/>
            <person name="Kosugi Y."/>
            <person name="Izuno A."/>
            <person name="Isagi Y."/>
            <person name="Lee S.L."/>
            <person name="Shimizu K.K."/>
        </authorList>
    </citation>
    <scope>NUCLEOTIDE SEQUENCE [LARGE SCALE GENOMIC DNA]</scope>
    <source>
        <strain evidence="1">214</strain>
    </source>
</reference>
<gene>
    <name evidence="1" type="ORF">SLEP1_g10896</name>
</gene>
<evidence type="ECO:0000313" key="1">
    <source>
        <dbReference type="EMBL" id="GKU97811.1"/>
    </source>
</evidence>
<dbReference type="Proteomes" id="UP001054252">
    <property type="component" value="Unassembled WGS sequence"/>
</dbReference>
<proteinExistence type="predicted"/>
<evidence type="ECO:0000313" key="2">
    <source>
        <dbReference type="Proteomes" id="UP001054252"/>
    </source>
</evidence>
<organism evidence="1 2">
    <name type="scientific">Rubroshorea leprosula</name>
    <dbReference type="NCBI Taxonomy" id="152421"/>
    <lineage>
        <taxon>Eukaryota</taxon>
        <taxon>Viridiplantae</taxon>
        <taxon>Streptophyta</taxon>
        <taxon>Embryophyta</taxon>
        <taxon>Tracheophyta</taxon>
        <taxon>Spermatophyta</taxon>
        <taxon>Magnoliopsida</taxon>
        <taxon>eudicotyledons</taxon>
        <taxon>Gunneridae</taxon>
        <taxon>Pentapetalae</taxon>
        <taxon>rosids</taxon>
        <taxon>malvids</taxon>
        <taxon>Malvales</taxon>
        <taxon>Dipterocarpaceae</taxon>
        <taxon>Rubroshorea</taxon>
    </lineage>
</organism>
<dbReference type="AlphaFoldDB" id="A0AAV5IE23"/>
<comment type="caution">
    <text evidence="1">The sequence shown here is derived from an EMBL/GenBank/DDBJ whole genome shotgun (WGS) entry which is preliminary data.</text>
</comment>